<feature type="domain" description="Helicase C-terminal" evidence="12">
    <location>
        <begin position="658"/>
        <end position="830"/>
    </location>
</feature>
<dbReference type="GO" id="GO:0009378">
    <property type="term" value="F:four-way junction helicase activity"/>
    <property type="evidence" value="ECO:0007669"/>
    <property type="project" value="TreeGrafter"/>
</dbReference>
<dbReference type="GO" id="GO:0005634">
    <property type="term" value="C:nucleus"/>
    <property type="evidence" value="ECO:0007669"/>
    <property type="project" value="UniProtKB-SubCell"/>
</dbReference>
<comment type="subunit">
    <text evidence="9">Interacts with the MHF histone-fold complex to form the FANCM-MHF complex.</text>
</comment>
<feature type="compositionally biased region" description="Polar residues" evidence="10">
    <location>
        <begin position="136"/>
        <end position="149"/>
    </location>
</feature>
<organism evidence="13 14">
    <name type="scientific">Cryptococcus amylolentus CBS 6039</name>
    <dbReference type="NCBI Taxonomy" id="1295533"/>
    <lineage>
        <taxon>Eukaryota</taxon>
        <taxon>Fungi</taxon>
        <taxon>Dikarya</taxon>
        <taxon>Basidiomycota</taxon>
        <taxon>Agaricomycotina</taxon>
        <taxon>Tremellomycetes</taxon>
        <taxon>Tremellales</taxon>
        <taxon>Cryptococcaceae</taxon>
        <taxon>Cryptococcus</taxon>
    </lineage>
</organism>
<dbReference type="InterPro" id="IPR027417">
    <property type="entry name" value="P-loop_NTPase"/>
</dbReference>
<dbReference type="PROSITE" id="PS51194">
    <property type="entry name" value="HELICASE_CTER"/>
    <property type="match status" value="1"/>
</dbReference>
<dbReference type="InterPro" id="IPR014001">
    <property type="entry name" value="Helicase_ATP-bd"/>
</dbReference>
<dbReference type="InterPro" id="IPR044749">
    <property type="entry name" value="FANCM_DEXDc"/>
</dbReference>
<comment type="catalytic activity">
    <reaction evidence="8 9">
        <text>ATP + H2O = ADP + phosphate + H(+)</text>
        <dbReference type="Rhea" id="RHEA:13065"/>
        <dbReference type="ChEBI" id="CHEBI:15377"/>
        <dbReference type="ChEBI" id="CHEBI:15378"/>
        <dbReference type="ChEBI" id="CHEBI:30616"/>
        <dbReference type="ChEBI" id="CHEBI:43474"/>
        <dbReference type="ChEBI" id="CHEBI:456216"/>
        <dbReference type="EC" id="3.6.4.12"/>
    </reaction>
</comment>
<dbReference type="PANTHER" id="PTHR14025">
    <property type="entry name" value="FANCONI ANEMIA GROUP M FANCM FAMILY MEMBER"/>
    <property type="match status" value="1"/>
</dbReference>
<dbReference type="EC" id="3.6.4.12" evidence="9"/>
<keyword evidence="14" id="KW-1185">Reference proteome</keyword>
<keyword evidence="7" id="KW-0539">Nucleus</keyword>
<gene>
    <name evidence="13" type="ORF">L202_04945</name>
</gene>
<keyword evidence="5" id="KW-0347">Helicase</keyword>
<comment type="caution">
    <text evidence="13">The sequence shown here is derived from an EMBL/GenBank/DDBJ whole genome shotgun (WGS) entry which is preliminary data.</text>
</comment>
<feature type="region of interest" description="Disordered" evidence="10">
    <location>
        <begin position="136"/>
        <end position="195"/>
    </location>
</feature>
<feature type="compositionally biased region" description="Polar residues" evidence="10">
    <location>
        <begin position="184"/>
        <end position="193"/>
    </location>
</feature>
<reference evidence="13 14" key="1">
    <citation type="submission" date="2016-06" db="EMBL/GenBank/DDBJ databases">
        <title>Evolution of pathogenesis and genome organization in the Tremellales.</title>
        <authorList>
            <person name="Cuomo C."/>
            <person name="Litvintseva A."/>
            <person name="Heitman J."/>
            <person name="Chen Y."/>
            <person name="Sun S."/>
            <person name="Springer D."/>
            <person name="Dromer F."/>
            <person name="Young S."/>
            <person name="Zeng Q."/>
            <person name="Chapman S."/>
            <person name="Gujja S."/>
            <person name="Saif S."/>
            <person name="Birren B."/>
        </authorList>
    </citation>
    <scope>NUCLEOTIDE SEQUENCE [LARGE SCALE GENOMIC DNA]</scope>
    <source>
        <strain evidence="13 14">CBS 6039</strain>
    </source>
</reference>
<dbReference type="GO" id="GO:0016887">
    <property type="term" value="F:ATP hydrolysis activity"/>
    <property type="evidence" value="ECO:0007669"/>
    <property type="project" value="RHEA"/>
</dbReference>
<dbReference type="PROSITE" id="PS51192">
    <property type="entry name" value="HELICASE_ATP_BIND_1"/>
    <property type="match status" value="1"/>
</dbReference>
<dbReference type="PANTHER" id="PTHR14025:SF20">
    <property type="entry name" value="FANCONI ANEMIA GROUP M PROTEIN"/>
    <property type="match status" value="1"/>
</dbReference>
<dbReference type="GO" id="GO:0045003">
    <property type="term" value="P:double-strand break repair via synthesis-dependent strand annealing"/>
    <property type="evidence" value="ECO:0007669"/>
    <property type="project" value="TreeGrafter"/>
</dbReference>
<proteinExistence type="inferred from homology"/>
<feature type="region of interest" description="Disordered" evidence="10">
    <location>
        <begin position="916"/>
        <end position="1254"/>
    </location>
</feature>
<evidence type="ECO:0000256" key="3">
    <source>
        <dbReference type="ARBA" id="ARBA00022741"/>
    </source>
</evidence>
<feature type="compositionally biased region" description="Low complexity" evidence="10">
    <location>
        <begin position="1276"/>
        <end position="1287"/>
    </location>
</feature>
<dbReference type="InterPro" id="IPR011545">
    <property type="entry name" value="DEAD/DEAH_box_helicase_dom"/>
</dbReference>
<dbReference type="SUPFAM" id="SSF52540">
    <property type="entry name" value="P-loop containing nucleoside triphosphate hydrolases"/>
    <property type="match status" value="1"/>
</dbReference>
<dbReference type="GO" id="GO:0036297">
    <property type="term" value="P:interstrand cross-link repair"/>
    <property type="evidence" value="ECO:0007669"/>
    <property type="project" value="UniProtKB-ARBA"/>
</dbReference>
<feature type="compositionally biased region" description="Low complexity" evidence="10">
    <location>
        <begin position="153"/>
        <end position="173"/>
    </location>
</feature>
<evidence type="ECO:0000256" key="6">
    <source>
        <dbReference type="ARBA" id="ARBA00022840"/>
    </source>
</evidence>
<evidence type="ECO:0000256" key="9">
    <source>
        <dbReference type="RuleBase" id="RU367027"/>
    </source>
</evidence>
<dbReference type="GO" id="GO:0000400">
    <property type="term" value="F:four-way junction DNA binding"/>
    <property type="evidence" value="ECO:0007669"/>
    <property type="project" value="TreeGrafter"/>
</dbReference>
<comment type="function">
    <text evidence="9">ATP-dependent DNA helicase involved in DNA damage repair by homologous recombination and in genome maintenance. Capable of unwinding D-loops. Plays a role in limiting crossover recombinants during mitotic DNA double-strand break (DSB) repair. Component of a FANCM-MHF complex which promotes gene conversion at blocked replication forks, probably by reversal of the stalled fork.</text>
</comment>
<evidence type="ECO:0000256" key="8">
    <source>
        <dbReference type="ARBA" id="ARBA00047995"/>
    </source>
</evidence>
<feature type="compositionally biased region" description="Polar residues" evidence="10">
    <location>
        <begin position="1140"/>
        <end position="1150"/>
    </location>
</feature>
<evidence type="ECO:0000259" key="11">
    <source>
        <dbReference type="PROSITE" id="PS51192"/>
    </source>
</evidence>
<feature type="compositionally biased region" description="Basic and acidic residues" evidence="10">
    <location>
        <begin position="1017"/>
        <end position="1027"/>
    </location>
</feature>
<evidence type="ECO:0000256" key="7">
    <source>
        <dbReference type="ARBA" id="ARBA00023242"/>
    </source>
</evidence>
<accession>A0A1E3HQ38</accession>
<keyword evidence="6" id="KW-0067">ATP-binding</keyword>
<evidence type="ECO:0000256" key="4">
    <source>
        <dbReference type="ARBA" id="ARBA00022801"/>
    </source>
</evidence>
<dbReference type="InterPro" id="IPR001650">
    <property type="entry name" value="Helicase_C-like"/>
</dbReference>
<keyword evidence="3" id="KW-0547">Nucleotide-binding</keyword>
<feature type="compositionally biased region" description="Polar residues" evidence="10">
    <location>
        <begin position="60"/>
        <end position="78"/>
    </location>
</feature>
<feature type="compositionally biased region" description="Pro residues" evidence="10">
    <location>
        <begin position="1181"/>
        <end position="1190"/>
    </location>
</feature>
<dbReference type="CDD" id="cd18033">
    <property type="entry name" value="DEXDc_FANCM"/>
    <property type="match status" value="1"/>
</dbReference>
<dbReference type="STRING" id="1295533.A0A1E3HQ38"/>
<evidence type="ECO:0000313" key="13">
    <source>
        <dbReference type="EMBL" id="ODN77826.1"/>
    </source>
</evidence>
<dbReference type="RefSeq" id="XP_018993062.1">
    <property type="nucleotide sequence ID" value="XM_019139119.1"/>
</dbReference>
<dbReference type="EMBL" id="AWGJ01000007">
    <property type="protein sequence ID" value="ODN77826.1"/>
    <property type="molecule type" value="Genomic_DNA"/>
</dbReference>
<name>A0A1E3HQ38_9TREE</name>
<feature type="compositionally biased region" description="Basic and acidic residues" evidence="10">
    <location>
        <begin position="988"/>
        <end position="1002"/>
    </location>
</feature>
<evidence type="ECO:0000256" key="5">
    <source>
        <dbReference type="ARBA" id="ARBA00022806"/>
    </source>
</evidence>
<evidence type="ECO:0000259" key="12">
    <source>
        <dbReference type="PROSITE" id="PS51194"/>
    </source>
</evidence>
<feature type="region of interest" description="Disordered" evidence="10">
    <location>
        <begin position="29"/>
        <end position="113"/>
    </location>
</feature>
<dbReference type="Pfam" id="PF00270">
    <property type="entry name" value="DEAD"/>
    <property type="match status" value="1"/>
</dbReference>
<feature type="compositionally biased region" description="Basic residues" evidence="10">
    <location>
        <begin position="928"/>
        <end position="942"/>
    </location>
</feature>
<evidence type="ECO:0000256" key="1">
    <source>
        <dbReference type="ARBA" id="ARBA00004123"/>
    </source>
</evidence>
<dbReference type="Proteomes" id="UP000094065">
    <property type="component" value="Unassembled WGS sequence"/>
</dbReference>
<dbReference type="InterPro" id="IPR039686">
    <property type="entry name" value="FANCM/Mph1-like_ID"/>
</dbReference>
<feature type="domain" description="Helicase ATP-binding" evidence="11">
    <location>
        <begin position="307"/>
        <end position="476"/>
    </location>
</feature>
<dbReference type="GO" id="GO:0043138">
    <property type="term" value="F:3'-5' DNA helicase activity"/>
    <property type="evidence" value="ECO:0007669"/>
    <property type="project" value="InterPro"/>
</dbReference>
<feature type="region of interest" description="Disordered" evidence="10">
    <location>
        <begin position="1276"/>
        <end position="1399"/>
    </location>
</feature>
<dbReference type="FunFam" id="3.40.50.300:FF:000861">
    <property type="entry name" value="Fanconi anemia, complementation group M"/>
    <property type="match status" value="1"/>
</dbReference>
<feature type="region of interest" description="Disordered" evidence="10">
    <location>
        <begin position="866"/>
        <end position="892"/>
    </location>
</feature>
<comment type="subcellular location">
    <subcellularLocation>
        <location evidence="1 9">Nucleus</location>
    </subcellularLocation>
</comment>
<dbReference type="Pfam" id="PF00271">
    <property type="entry name" value="Helicase_C"/>
    <property type="match status" value="1"/>
</dbReference>
<comment type="similarity">
    <text evidence="2 9">Belongs to the DEAD box helicase family. DEAH subfamily. FANCM sub-subfamily.</text>
</comment>
<evidence type="ECO:0000313" key="14">
    <source>
        <dbReference type="Proteomes" id="UP000094065"/>
    </source>
</evidence>
<dbReference type="GO" id="GO:0005524">
    <property type="term" value="F:ATP binding"/>
    <property type="evidence" value="ECO:0007669"/>
    <property type="project" value="UniProtKB-UniRule"/>
</dbReference>
<feature type="compositionally biased region" description="Low complexity" evidence="10">
    <location>
        <begin position="1106"/>
        <end position="1115"/>
    </location>
</feature>
<protein>
    <recommendedName>
        <fullName evidence="9">ATP-dependent DNA helicase</fullName>
        <ecNumber evidence="9">3.6.4.12</ecNumber>
    </recommendedName>
</protein>
<dbReference type="OrthoDB" id="164902at2759"/>
<dbReference type="Gene3D" id="3.40.50.300">
    <property type="entry name" value="P-loop containing nucleotide triphosphate hydrolases"/>
    <property type="match status" value="2"/>
</dbReference>
<sequence>MSDDDYFGDDDLFLDDSFLRQVDTIAAKSIQAPHPPTPMAISKPGSSRQPNGIARAASINEATASGKGTNANGVQRTYSAPGLKTGPARKAAAGGQSRLQTTRAADDPSSDDYGAWAIPEDALAAVVDKASSNLTNAGPSYASANSTDSAFKRNTSAPSRSSTSNNRTTSGPSQANRQDGMFQTHLNWRSSPKYTEGKRWDRTAFAKTGRRLIALPGGNDMRKKAKGKGKAKARYSENVMGWDEDEEDAYADEEDEEDMGGMLAPPPKSNFDPTKPYGPQKHLPNSLSIKEYIYPTNRSKRDYQFEIIRNCFMDNTLVALPTGLGKTFVAGVVMLNFYRWFPTGKILFLAPTKPLVAQQIEACQMSCGIPSKDAAVMTGQSGTKKVREHLWEQRRVFYCTPQTVENDLKNGIVDPKDIVLVVFDEAHKATGNFAYTTILSLITAHHPYFRVLALTATPGADVEKVQNVVDALHISRIEIREAEAPEIRKYMNTKHIERHIISMSDTIVDFRDRLGELMVPIVKKLVDKEVLAANALDVKRLRPFAITAKRAEFAKRRQQGMQWVYGPLGQVEKMARAMQYLLEFSLGMFATNLGELLTGKSSTGKKTNTNGGANSLANNFDAQRLQRDVNEELNSIKIGRNGKSATDRHPKMAKTLELLMAHFAQAEEEETTLGQKNDTRAMVFCSFRPCVLEIVDMLNENAPLLKATKFVGQSDRDGDKGFNQKEQKKAISDFKEGKFNVLVATAIGEEGLDIGEVDFVVLYDMPRTSIKLLQRIGRTGRKRDGHVHVLMSENREDCNWDTAQQTHRDIQEEILHSRNLELFEDVEPLLPDRQLPDCKEQEMAIDEWNPDDQVFKKAMMDAEKEAKKASAKGTKGKRQNLMKDEVPDGATGFKSVKDLLKGKSLLQAVNAIAMRPESDDENAGPVPKKSKAKNPVKPRKVPRAPSPIRSASEDDIDDQTLEALFAEFRYSEKDKEPKGLKRKAAPVKRADSRYAKKGRTSDSDLSLPRPADLPEPQNKEDEADAARARRQQVIRAALASRTPQATVPDIGSDSDVEALSPSPKAPLKRSCNSGKSFPSIKVPPISTKVEDLDFFRPAGPRRRDPSSPAKSLSPSPKKRIKYGDDDQVMVPSSSPASASRTLGTNRNKLSPGTAAAAGFSQIDPIDLSWDLDDDSESAPLPTRPVVPPAPRDSANDSFLPDVLSDWQPSSPPRVHRTPAGKIEMPPPPVPSTTKPTDGLSSPFGDPSGTSTPLGMMATQFPVRRLGVGLSRKRLVLPSSDDASSPVSAPRPGTLASVAGPSRTIVEDPDSSPMVNVGGRRGAGRLKRRVYVDEPESSPPAAEASSRQNPHRRRTDHNARGKRVKKKNKGPRGAFIENEVELSGSDSGDTSEHSASSVASSSDLRFANDFALTQVQKGYNQHAMYRAGLGTQARGHGLAFKRDFAQERQQFLSKAKKPVYITDDEDAGQGRSSENEYEFGSFVVDDDEDVGHACRLLPGCLQVASYRHLWLLICSPTCSSQ</sequence>
<dbReference type="CDD" id="cd12091">
    <property type="entry name" value="FANCM_ID"/>
    <property type="match status" value="1"/>
</dbReference>
<keyword evidence="4" id="KW-0378">Hydrolase</keyword>
<feature type="compositionally biased region" description="Basic and acidic residues" evidence="10">
    <location>
        <begin position="969"/>
        <end position="979"/>
    </location>
</feature>
<evidence type="ECO:0000256" key="10">
    <source>
        <dbReference type="SAM" id="MobiDB-lite"/>
    </source>
</evidence>
<feature type="compositionally biased region" description="Basic residues" evidence="10">
    <location>
        <begin position="1348"/>
        <end position="1369"/>
    </location>
</feature>
<evidence type="ECO:0000256" key="2">
    <source>
        <dbReference type="ARBA" id="ARBA00009889"/>
    </source>
</evidence>
<dbReference type="SMART" id="SM00487">
    <property type="entry name" value="DEXDc"/>
    <property type="match status" value="1"/>
</dbReference>
<dbReference type="GeneID" id="30156254"/>
<dbReference type="SMART" id="SM00490">
    <property type="entry name" value="HELICc"/>
    <property type="match status" value="1"/>
</dbReference>